<comment type="caution">
    <text evidence="1">The sequence shown here is derived from an EMBL/GenBank/DDBJ whole genome shotgun (WGS) entry which is preliminary data.</text>
</comment>
<dbReference type="Proteomes" id="UP000265520">
    <property type="component" value="Unassembled WGS sequence"/>
</dbReference>
<keyword evidence="2" id="KW-1185">Reference proteome</keyword>
<feature type="non-terminal residue" evidence="1">
    <location>
        <position position="1"/>
    </location>
</feature>
<accession>A0A392QY47</accession>
<sequence>YPFLRGDSCETDCQQMQIWQLETLSLQMLIFVCPDVEALNQHNTYFSHVALLVLFGRQFGLGLACRRWTLRIYLITLFNSFALKVAFELVGPSCNSSG</sequence>
<organism evidence="1 2">
    <name type="scientific">Trifolium medium</name>
    <dbReference type="NCBI Taxonomy" id="97028"/>
    <lineage>
        <taxon>Eukaryota</taxon>
        <taxon>Viridiplantae</taxon>
        <taxon>Streptophyta</taxon>
        <taxon>Embryophyta</taxon>
        <taxon>Tracheophyta</taxon>
        <taxon>Spermatophyta</taxon>
        <taxon>Magnoliopsida</taxon>
        <taxon>eudicotyledons</taxon>
        <taxon>Gunneridae</taxon>
        <taxon>Pentapetalae</taxon>
        <taxon>rosids</taxon>
        <taxon>fabids</taxon>
        <taxon>Fabales</taxon>
        <taxon>Fabaceae</taxon>
        <taxon>Papilionoideae</taxon>
        <taxon>50 kb inversion clade</taxon>
        <taxon>NPAAA clade</taxon>
        <taxon>Hologalegina</taxon>
        <taxon>IRL clade</taxon>
        <taxon>Trifolieae</taxon>
        <taxon>Trifolium</taxon>
    </lineage>
</organism>
<name>A0A392QY47_9FABA</name>
<evidence type="ECO:0000313" key="1">
    <source>
        <dbReference type="EMBL" id="MCI28446.1"/>
    </source>
</evidence>
<evidence type="ECO:0000313" key="2">
    <source>
        <dbReference type="Proteomes" id="UP000265520"/>
    </source>
</evidence>
<dbReference type="EMBL" id="LXQA010165811">
    <property type="protein sequence ID" value="MCI28446.1"/>
    <property type="molecule type" value="Genomic_DNA"/>
</dbReference>
<reference evidence="1 2" key="1">
    <citation type="journal article" date="2018" name="Front. Plant Sci.">
        <title>Red Clover (Trifolium pratense) and Zigzag Clover (T. medium) - A Picture of Genomic Similarities and Differences.</title>
        <authorList>
            <person name="Dluhosova J."/>
            <person name="Istvanek J."/>
            <person name="Nedelnik J."/>
            <person name="Repkova J."/>
        </authorList>
    </citation>
    <scope>NUCLEOTIDE SEQUENCE [LARGE SCALE GENOMIC DNA]</scope>
    <source>
        <strain evidence="2">cv. 10/8</strain>
        <tissue evidence="1">Leaf</tissue>
    </source>
</reference>
<proteinExistence type="predicted"/>
<dbReference type="AlphaFoldDB" id="A0A392QY47"/>
<protein>
    <submittedName>
        <fullName evidence="1">Uncharacterized protein</fullName>
    </submittedName>
</protein>